<sequence>MRIYFFSLIIILGSFSWVMAHEGHDHGPALPPLPTQTLTPRVEVKSADFELVGIVGRDEATLTIYLDVFATNEPINQAKIEVEESGLFKAIAKPSQAGTYLIQSQELTSPGKHELVFTIETKQLADLLLGELTIPPSKDSEPVSKLNTNWWLDLQSNWLPVMSQWQVRLGKWLSYVSAGSSEPTGFTWGLLVTVVIVGLLIMRWLVRTGQQRPIFAITLLLGLVGIFFAVASMAHEGEDHSEQASQPVATPLSGLADSTAIRLPDGSVFMPKPIQRLLNIRTHLAKTTQVAQGVELHNGHIIADPSYSGVVQAPLAGRIELTTAGLPHLGQTVNKDQILAYLIPIASDVDRAGQQVEIANLAGQIEIVHKNIGRLSQLGNNSARKELEDAQVELSSLQLRQTTLAASLTNKIPLTYPLTGVVAVRHISVGQVVDAREILIEIINPDKLWVEALVYDPAWVEQIVTAQAITTNQQVLSLSLVGLTYQLREHALPLQFRITSPLPFLAVEQPVKVFASLKQTLQGIALPNSAVLKGNNSQSLVWVHESAEHFQPVTVSVQAVDANQVVVVAGLKANERVVIEGATLLGQVR</sequence>
<dbReference type="PANTHER" id="PTHR30097:SF4">
    <property type="entry name" value="SLR6042 PROTEIN"/>
    <property type="match status" value="1"/>
</dbReference>
<feature type="transmembrane region" description="Helical" evidence="2">
    <location>
        <begin position="186"/>
        <end position="206"/>
    </location>
</feature>
<evidence type="ECO:0000259" key="3">
    <source>
        <dbReference type="Pfam" id="PF25967"/>
    </source>
</evidence>
<evidence type="ECO:0000256" key="2">
    <source>
        <dbReference type="SAM" id="Phobius"/>
    </source>
</evidence>
<keyword evidence="2" id="KW-0472">Membrane</keyword>
<keyword evidence="2" id="KW-1133">Transmembrane helix</keyword>
<feature type="transmembrane region" description="Helical" evidence="2">
    <location>
        <begin position="213"/>
        <end position="234"/>
    </location>
</feature>
<organism evidence="4 5">
    <name type="scientific">Thioploca ingrica</name>
    <dbReference type="NCBI Taxonomy" id="40754"/>
    <lineage>
        <taxon>Bacteria</taxon>
        <taxon>Pseudomonadati</taxon>
        <taxon>Pseudomonadota</taxon>
        <taxon>Gammaproteobacteria</taxon>
        <taxon>Thiotrichales</taxon>
        <taxon>Thiotrichaceae</taxon>
        <taxon>Thioploca</taxon>
    </lineage>
</organism>
<keyword evidence="5" id="KW-1185">Reference proteome</keyword>
<proteinExistence type="predicted"/>
<dbReference type="KEGG" id="tig:THII_1351"/>
<dbReference type="AlphaFoldDB" id="A0A090ACX4"/>
<evidence type="ECO:0000313" key="5">
    <source>
        <dbReference type="Proteomes" id="UP000031623"/>
    </source>
</evidence>
<keyword evidence="2" id="KW-0812">Transmembrane</keyword>
<name>A0A090ACX4_9GAMM</name>
<reference evidence="4 5" key="1">
    <citation type="journal article" date="2014" name="ISME J.">
        <title>Ecophysiology of Thioploca ingrica as revealed by the complete genome sequence supplemented with proteomic evidence.</title>
        <authorList>
            <person name="Kojima H."/>
            <person name="Ogura Y."/>
            <person name="Yamamoto N."/>
            <person name="Togashi T."/>
            <person name="Mori H."/>
            <person name="Watanabe T."/>
            <person name="Nemoto F."/>
            <person name="Kurokawa K."/>
            <person name="Hayashi T."/>
            <person name="Fukui M."/>
        </authorList>
    </citation>
    <scope>NUCLEOTIDE SEQUENCE [LARGE SCALE GENOMIC DNA]</scope>
</reference>
<gene>
    <name evidence="4" type="ORF">THII_1351</name>
</gene>
<dbReference type="STRING" id="40754.THII_1351"/>
<dbReference type="EMBL" id="AP014633">
    <property type="protein sequence ID" value="BAP55648.1"/>
    <property type="molecule type" value="Genomic_DNA"/>
</dbReference>
<evidence type="ECO:0000256" key="1">
    <source>
        <dbReference type="ARBA" id="ARBA00022448"/>
    </source>
</evidence>
<dbReference type="Pfam" id="PF25967">
    <property type="entry name" value="RND-MFP_C"/>
    <property type="match status" value="1"/>
</dbReference>
<dbReference type="GO" id="GO:0030313">
    <property type="term" value="C:cell envelope"/>
    <property type="evidence" value="ECO:0007669"/>
    <property type="project" value="TreeGrafter"/>
</dbReference>
<dbReference type="PANTHER" id="PTHR30097">
    <property type="entry name" value="CATION EFFLUX SYSTEM PROTEIN CUSB"/>
    <property type="match status" value="1"/>
</dbReference>
<dbReference type="HOGENOM" id="CLU_033985_0_0_6"/>
<dbReference type="Gene3D" id="2.40.420.20">
    <property type="match status" value="1"/>
</dbReference>
<keyword evidence="1" id="KW-0813">Transport</keyword>
<evidence type="ECO:0000313" key="4">
    <source>
        <dbReference type="EMBL" id="BAP55648.1"/>
    </source>
</evidence>
<protein>
    <recommendedName>
        <fullName evidence="3">Multidrug resistance protein MdtA-like C-terminal permuted SH3 domain-containing protein</fullName>
    </recommendedName>
</protein>
<accession>A0A090ACX4</accession>
<dbReference type="Proteomes" id="UP000031623">
    <property type="component" value="Chromosome"/>
</dbReference>
<feature type="domain" description="Multidrug resistance protein MdtA-like C-terminal permuted SH3" evidence="3">
    <location>
        <begin position="524"/>
        <end position="582"/>
    </location>
</feature>
<dbReference type="InterPro" id="IPR058627">
    <property type="entry name" value="MdtA-like_C"/>
</dbReference>
<dbReference type="InterPro" id="IPR051909">
    <property type="entry name" value="MFP_Cation_Efflux"/>
</dbReference>
<dbReference type="OrthoDB" id="7059230at2"/>
<dbReference type="GO" id="GO:0015679">
    <property type="term" value="P:plasma membrane copper ion transport"/>
    <property type="evidence" value="ECO:0007669"/>
    <property type="project" value="TreeGrafter"/>
</dbReference>
<dbReference type="GO" id="GO:0060003">
    <property type="term" value="P:copper ion export"/>
    <property type="evidence" value="ECO:0007669"/>
    <property type="project" value="TreeGrafter"/>
</dbReference>